<keyword evidence="7" id="KW-0479">Metal-binding</keyword>
<feature type="binding site" evidence="10">
    <location>
        <position position="392"/>
    </location>
    <ligand>
        <name>Zn(2+)</name>
        <dbReference type="ChEBI" id="CHEBI:29105"/>
        <label>2</label>
        <note>catalytic</note>
    </ligand>
</feature>
<feature type="active site" description="Proton acceptor 2" evidence="5">
    <location>
        <position position="389"/>
    </location>
</feature>
<evidence type="ECO:0008006" key="13">
    <source>
        <dbReference type="Google" id="ProtNLM"/>
    </source>
</evidence>
<dbReference type="GO" id="GO:0006508">
    <property type="term" value="P:proteolysis"/>
    <property type="evidence" value="ECO:0007669"/>
    <property type="project" value="InterPro"/>
</dbReference>
<dbReference type="PANTHER" id="PTHR10514:SF27">
    <property type="entry name" value="ANGIOTENSIN-CONVERTING ENZYME"/>
    <property type="match status" value="1"/>
</dbReference>
<evidence type="ECO:0000313" key="12">
    <source>
        <dbReference type="Proteomes" id="UP000464524"/>
    </source>
</evidence>
<feature type="disulfide bond" evidence="8">
    <location>
        <begin position="541"/>
        <end position="553"/>
    </location>
</feature>
<dbReference type="CDD" id="cd06461">
    <property type="entry name" value="M2_ACE"/>
    <property type="match status" value="1"/>
</dbReference>
<feature type="binding site" evidence="7">
    <location>
        <position position="416"/>
    </location>
    <ligand>
        <name>Zn(2+)</name>
        <dbReference type="ChEBI" id="CHEBI:29105"/>
        <label>1</label>
        <note>catalytic</note>
    </ligand>
</feature>
<evidence type="ECO:0000256" key="9">
    <source>
        <dbReference type="PIRSR" id="PIRSR601548-5"/>
    </source>
</evidence>
<feature type="glycosylation site" description="N-linked (GlcNAc...) asparagine" evidence="9">
    <location>
        <position position="109"/>
    </location>
</feature>
<dbReference type="PRINTS" id="PR00791">
    <property type="entry name" value="PEPDIPTASEA"/>
</dbReference>
<gene>
    <name evidence="11" type="ORF">FX988_00392</name>
</gene>
<feature type="binding site" evidence="10">
    <location>
        <position position="388"/>
    </location>
    <ligand>
        <name>Zn(2+)</name>
        <dbReference type="ChEBI" id="CHEBI:29105"/>
        <label>2</label>
        <note>catalytic</note>
    </ligand>
</feature>
<protein>
    <recommendedName>
        <fullName evidence="13">Peptidyl-dipeptidase A</fullName>
    </recommendedName>
</protein>
<feature type="disulfide bond" evidence="8">
    <location>
        <begin position="357"/>
        <end position="375"/>
    </location>
</feature>
<keyword evidence="2 8" id="KW-1015">Disulfide bond</keyword>
<evidence type="ECO:0000256" key="4">
    <source>
        <dbReference type="PIRSR" id="PIRSR601548-1"/>
    </source>
</evidence>
<accession>A0A857JG47</accession>
<keyword evidence="7" id="KW-0862">Zinc</keyword>
<evidence type="ECO:0000256" key="2">
    <source>
        <dbReference type="ARBA" id="ARBA00023157"/>
    </source>
</evidence>
<evidence type="ECO:0000256" key="7">
    <source>
        <dbReference type="PIRSR" id="PIRSR601548-3"/>
    </source>
</evidence>
<evidence type="ECO:0000256" key="8">
    <source>
        <dbReference type="PIRSR" id="PIRSR601548-4"/>
    </source>
</evidence>
<dbReference type="FunFam" id="1.10.1370.30:FF:000005">
    <property type="entry name" value="Angiotensin-converting enzyme"/>
    <property type="match status" value="1"/>
</dbReference>
<evidence type="ECO:0000256" key="3">
    <source>
        <dbReference type="ARBA" id="ARBA00023180"/>
    </source>
</evidence>
<evidence type="ECO:0000256" key="10">
    <source>
        <dbReference type="PIRSR" id="PIRSR601548-8"/>
    </source>
</evidence>
<feature type="disulfide bond" evidence="8">
    <location>
        <begin position="158"/>
        <end position="164"/>
    </location>
</feature>
<feature type="active site" description="Proton donor 2" evidence="5">
    <location>
        <position position="516"/>
    </location>
</feature>
<keyword evidence="1" id="KW-0732">Signal</keyword>
<dbReference type="KEGG" id="pmes:FX988_00392"/>
<proteinExistence type="predicted"/>
<name>A0A857JG47_9ALTE</name>
<dbReference type="RefSeq" id="WP_160178097.1">
    <property type="nucleotide sequence ID" value="NZ_CP047656.1"/>
</dbReference>
<feature type="active site" description="Proton acceptor 1" evidence="4">
    <location>
        <position position="389"/>
    </location>
</feature>
<feature type="binding site" evidence="6">
    <location>
        <position position="228"/>
    </location>
    <ligand>
        <name>chloride</name>
        <dbReference type="ChEBI" id="CHEBI:17996"/>
        <label>1</label>
    </ligand>
</feature>
<feature type="binding site" evidence="7">
    <location>
        <position position="392"/>
    </location>
    <ligand>
        <name>Zn(2+)</name>
        <dbReference type="ChEBI" id="CHEBI:29105"/>
        <label>1</label>
        <note>catalytic</note>
    </ligand>
</feature>
<organism evidence="11 12">
    <name type="scientific">Paraglaciecola mesophila</name>
    <dbReference type="NCBI Taxonomy" id="197222"/>
    <lineage>
        <taxon>Bacteria</taxon>
        <taxon>Pseudomonadati</taxon>
        <taxon>Pseudomonadota</taxon>
        <taxon>Gammaproteobacteria</taxon>
        <taxon>Alteromonadales</taxon>
        <taxon>Alteromonadaceae</taxon>
        <taxon>Paraglaciecola</taxon>
    </lineage>
</organism>
<feature type="active site" description="Proton donor 1" evidence="4">
    <location>
        <position position="516"/>
    </location>
</feature>
<sequence>MRQVKYKHKLKYLTAAMLGMTLIGCSDSSTNIQQQSSQVQKHPPNAADAKEFIEQAQIELSKLSQPAAQAAWAYQTYINQDTAAVSAYLSEKYSSKASELAKRAADFNNVTVDADTRRKLDLLCNGLVLPAPGDPKKSERLAQITSELEGIYGAGKYCRTEQECLRLTDMNNIMANERDPAVLLDIWKGWREVSPPMKALYEEEVALANEGALELGFHDISELWRGGYDMPADDFGVELDRLWDQIKPFYDALHCHVRAQLGEEYGTDIVPQDQPIPAHLLGNMWAQSWGNIYDIVKPAQPLDVIDVTAALAENQYDEIKMVKQAESFFSSLGFEPLPETFWQRSMFTQPADRDVVCHASAWNIDEQDDLRIKMCIQLTGEEFSVIHHELGHNYYQRAYKELPMLYRGSANDGFHEAIGDTIALSITPKYLKEIGLVDSIPDESNDIGMLLKLALDKIAFIPFGLLVDQWRWKVFSGEVTPENYNTAWWELREKYQGVMAPIERPSDAFDPGAKYHVPGNTPYTRYFLAHVLQFQFHKQLCEIAGNEEAIHRCSIYGSEKAGKALNEMLEMGKSQPWQKALAFLTGSEQMDASAVLNYFAPLKQWLDKQNASRQCGW</sequence>
<dbReference type="Gene3D" id="1.10.1370.30">
    <property type="match status" value="2"/>
</dbReference>
<reference evidence="11 12" key="1">
    <citation type="submission" date="2019-12" db="EMBL/GenBank/DDBJ databases">
        <title>Genome sequencing and assembly of endphytes of Porphyra tenera.</title>
        <authorList>
            <person name="Park J.M."/>
            <person name="Shin R."/>
            <person name="Jo S.H."/>
        </authorList>
    </citation>
    <scope>NUCLEOTIDE SEQUENCE [LARGE SCALE GENOMIC DNA]</scope>
    <source>
        <strain evidence="11 12">GPM4</strain>
    </source>
</reference>
<dbReference type="GO" id="GO:0008241">
    <property type="term" value="F:peptidyl-dipeptidase activity"/>
    <property type="evidence" value="ECO:0007669"/>
    <property type="project" value="InterPro"/>
</dbReference>
<dbReference type="GO" id="GO:0008237">
    <property type="term" value="F:metallopeptidase activity"/>
    <property type="evidence" value="ECO:0007669"/>
    <property type="project" value="InterPro"/>
</dbReference>
<dbReference type="GO" id="GO:0016020">
    <property type="term" value="C:membrane"/>
    <property type="evidence" value="ECO:0007669"/>
    <property type="project" value="InterPro"/>
</dbReference>
<keyword evidence="12" id="KW-1185">Reference proteome</keyword>
<dbReference type="Proteomes" id="UP000464524">
    <property type="component" value="Chromosome"/>
</dbReference>
<dbReference type="InterPro" id="IPR001548">
    <property type="entry name" value="Peptidase_M2"/>
</dbReference>
<feature type="binding site" evidence="6">
    <location>
        <position position="525"/>
    </location>
    <ligand>
        <name>chloride</name>
        <dbReference type="ChEBI" id="CHEBI:17996"/>
        <label>1</label>
    </ligand>
</feature>
<dbReference type="EMBL" id="CP047656">
    <property type="protein sequence ID" value="QHJ10180.1"/>
    <property type="molecule type" value="Genomic_DNA"/>
</dbReference>
<keyword evidence="3 9" id="KW-0325">Glycoprotein</keyword>
<evidence type="ECO:0000256" key="1">
    <source>
        <dbReference type="ARBA" id="ARBA00022729"/>
    </source>
</evidence>
<evidence type="ECO:0000313" key="11">
    <source>
        <dbReference type="EMBL" id="QHJ10180.1"/>
    </source>
</evidence>
<feature type="binding site" evidence="7">
    <location>
        <position position="388"/>
    </location>
    <ligand>
        <name>Zn(2+)</name>
        <dbReference type="ChEBI" id="CHEBI:29105"/>
        <label>1</label>
        <note>catalytic</note>
    </ligand>
</feature>
<evidence type="ECO:0000256" key="6">
    <source>
        <dbReference type="PIRSR" id="PIRSR601548-2"/>
    </source>
</evidence>
<evidence type="ECO:0000256" key="5">
    <source>
        <dbReference type="PIRSR" id="PIRSR601548-11"/>
    </source>
</evidence>
<dbReference type="PROSITE" id="PS51257">
    <property type="entry name" value="PROKAR_LIPOPROTEIN"/>
    <property type="match status" value="1"/>
</dbReference>
<dbReference type="PANTHER" id="PTHR10514">
    <property type="entry name" value="ANGIOTENSIN-CONVERTING ENZYME"/>
    <property type="match status" value="1"/>
</dbReference>
<dbReference type="PROSITE" id="PS52011">
    <property type="entry name" value="PEPTIDASE_M2"/>
    <property type="match status" value="1"/>
</dbReference>
<dbReference type="Pfam" id="PF01401">
    <property type="entry name" value="Peptidase_M2"/>
    <property type="match status" value="1"/>
</dbReference>
<dbReference type="AlphaFoldDB" id="A0A857JG47"/>
<dbReference type="OrthoDB" id="5241329at2"/>
<dbReference type="SUPFAM" id="SSF55486">
    <property type="entry name" value="Metalloproteases ('zincins'), catalytic domain"/>
    <property type="match status" value="1"/>
</dbReference>
<feature type="binding site" evidence="10">
    <location>
        <position position="416"/>
    </location>
    <ligand>
        <name>Zn(2+)</name>
        <dbReference type="ChEBI" id="CHEBI:29105"/>
        <label>2</label>
        <note>catalytic</note>
    </ligand>
</feature>